<dbReference type="Pfam" id="PF13977">
    <property type="entry name" value="TetR_C_6"/>
    <property type="match status" value="1"/>
</dbReference>
<dbReference type="Gene3D" id="1.10.357.10">
    <property type="entry name" value="Tetracycline Repressor, domain 2"/>
    <property type="match status" value="1"/>
</dbReference>
<keyword evidence="2" id="KW-0805">Transcription regulation</keyword>
<feature type="DNA-binding region" description="H-T-H motif" evidence="5">
    <location>
        <begin position="47"/>
        <end position="66"/>
    </location>
</feature>
<dbReference type="PROSITE" id="PS50977">
    <property type="entry name" value="HTH_TETR_2"/>
    <property type="match status" value="1"/>
</dbReference>
<evidence type="ECO:0000256" key="3">
    <source>
        <dbReference type="ARBA" id="ARBA00023125"/>
    </source>
</evidence>
<dbReference type="InterPro" id="IPR009057">
    <property type="entry name" value="Homeodomain-like_sf"/>
</dbReference>
<comment type="caution">
    <text evidence="7">The sequence shown here is derived from an EMBL/GenBank/DDBJ whole genome shotgun (WGS) entry which is preliminary data.</text>
</comment>
<dbReference type="Proteomes" id="UP001595683">
    <property type="component" value="Unassembled WGS sequence"/>
</dbReference>
<dbReference type="RefSeq" id="WP_191325295.1">
    <property type="nucleotide sequence ID" value="NZ_BMZP01000016.1"/>
</dbReference>
<protein>
    <submittedName>
        <fullName evidence="7">TetR/AcrR family transcriptional regulator</fullName>
    </submittedName>
</protein>
<accession>A0ABV7V719</accession>
<keyword evidence="4" id="KW-0804">Transcription</keyword>
<keyword evidence="1" id="KW-0678">Repressor</keyword>
<dbReference type="EMBL" id="JBHRYE010000039">
    <property type="protein sequence ID" value="MFC3673218.1"/>
    <property type="molecule type" value="Genomic_DNA"/>
</dbReference>
<dbReference type="InterPro" id="IPR050109">
    <property type="entry name" value="HTH-type_TetR-like_transc_reg"/>
</dbReference>
<evidence type="ECO:0000256" key="2">
    <source>
        <dbReference type="ARBA" id="ARBA00023015"/>
    </source>
</evidence>
<proteinExistence type="predicted"/>
<dbReference type="SUPFAM" id="SSF46689">
    <property type="entry name" value="Homeodomain-like"/>
    <property type="match status" value="1"/>
</dbReference>
<dbReference type="PANTHER" id="PTHR30055">
    <property type="entry name" value="HTH-TYPE TRANSCRIPTIONAL REGULATOR RUTR"/>
    <property type="match status" value="1"/>
</dbReference>
<dbReference type="Pfam" id="PF00440">
    <property type="entry name" value="TetR_N"/>
    <property type="match status" value="1"/>
</dbReference>
<reference evidence="8" key="1">
    <citation type="journal article" date="2019" name="Int. J. Syst. Evol. Microbiol.">
        <title>The Global Catalogue of Microorganisms (GCM) 10K type strain sequencing project: providing services to taxonomists for standard genome sequencing and annotation.</title>
        <authorList>
            <consortium name="The Broad Institute Genomics Platform"/>
            <consortium name="The Broad Institute Genome Sequencing Center for Infectious Disease"/>
            <person name="Wu L."/>
            <person name="Ma J."/>
        </authorList>
    </citation>
    <scope>NUCLEOTIDE SEQUENCE [LARGE SCALE GENOMIC DNA]</scope>
    <source>
        <strain evidence="8">KCTC 42224</strain>
    </source>
</reference>
<evidence type="ECO:0000256" key="1">
    <source>
        <dbReference type="ARBA" id="ARBA00022491"/>
    </source>
</evidence>
<sequence length="230" mass="24928">MTPADRALALPLTLPRPGGYARGAATAEAIVKAALKVLIEEGAAQFTVRRIAAECGMKVGNVSYHFPRKDMLVQVMLADMLESYDKVLDSQVRQPGLSARERLRRVIALCLEDIAGKRTTRLFTELWAMANHNAVVAERVAQFYARVHGVICEYVSELNPALDAAQAQTVALYISASMEGATPFLGHEKPWADRMPAFIAIAGKALVDLACTITPDDIAGLPQPCLLPQT</sequence>
<keyword evidence="3 5" id="KW-0238">DNA-binding</keyword>
<dbReference type="InterPro" id="IPR039538">
    <property type="entry name" value="BetI_C"/>
</dbReference>
<keyword evidence="8" id="KW-1185">Reference proteome</keyword>
<dbReference type="InterPro" id="IPR001647">
    <property type="entry name" value="HTH_TetR"/>
</dbReference>
<name>A0ABV7V719_9SPHN</name>
<gene>
    <name evidence="7" type="ORF">ACFOOT_17490</name>
</gene>
<evidence type="ECO:0000313" key="8">
    <source>
        <dbReference type="Proteomes" id="UP001595683"/>
    </source>
</evidence>
<evidence type="ECO:0000256" key="4">
    <source>
        <dbReference type="ARBA" id="ARBA00023163"/>
    </source>
</evidence>
<dbReference type="PRINTS" id="PR00455">
    <property type="entry name" value="HTHTETR"/>
</dbReference>
<feature type="domain" description="HTH tetR-type" evidence="6">
    <location>
        <begin position="24"/>
        <end position="84"/>
    </location>
</feature>
<dbReference type="PANTHER" id="PTHR30055:SF234">
    <property type="entry name" value="HTH-TYPE TRANSCRIPTIONAL REGULATOR BETI"/>
    <property type="match status" value="1"/>
</dbReference>
<dbReference type="SUPFAM" id="SSF48498">
    <property type="entry name" value="Tetracyclin repressor-like, C-terminal domain"/>
    <property type="match status" value="1"/>
</dbReference>
<organism evidence="7 8">
    <name type="scientific">Novosphingobium pokkalii</name>
    <dbReference type="NCBI Taxonomy" id="1770194"/>
    <lineage>
        <taxon>Bacteria</taxon>
        <taxon>Pseudomonadati</taxon>
        <taxon>Pseudomonadota</taxon>
        <taxon>Alphaproteobacteria</taxon>
        <taxon>Sphingomonadales</taxon>
        <taxon>Sphingomonadaceae</taxon>
        <taxon>Novosphingobium</taxon>
    </lineage>
</organism>
<evidence type="ECO:0000256" key="5">
    <source>
        <dbReference type="PROSITE-ProRule" id="PRU00335"/>
    </source>
</evidence>
<dbReference type="InterPro" id="IPR036271">
    <property type="entry name" value="Tet_transcr_reg_TetR-rel_C_sf"/>
</dbReference>
<evidence type="ECO:0000259" key="6">
    <source>
        <dbReference type="PROSITE" id="PS50977"/>
    </source>
</evidence>
<evidence type="ECO:0000313" key="7">
    <source>
        <dbReference type="EMBL" id="MFC3673218.1"/>
    </source>
</evidence>